<sequence>MTPAQIRALRQDEALVPGSDGYAYQLDPPAVFKVRRAKPGDEAGAGEALRFAPHLDWCPVLRSALYTLRSNGEIDTYYYRVAVDGHEATVSHRDLTSGEAWRERFRGEGIGSRVVREVLTNVVLAQVRGLGGDVLAVTRTGWHETPAGRMYVSADGRARPTGEPVEIVDVPERLATAAAPAPALDGQADEEQVRAALDEVAGAGGWAPLLAIAAGARSFGQSLRPVPGALVIHGDPNTGKTCCAAAGRMLALAPSWPPLVTARFSDTPTDIEMKVDQEADMPTLIDDLALTRDASPMEHREAVTKLERLIRSVGNQEAVRGRRRRDLTAQESRFVRSIPVITAQTLPPGMQASLYRRAVVVGLVPGDADWRWWKGMQDSGDLAGRIAPALRAIGDRIIDRLAGSDEAAVLLADADRTGFAALRPYLDEALPGWETSETGMAGVADMAGAMLGGLVLAADAVGLDEAARDAILARVAGPLARALAVQAETMDDRRQASDDLRVAVGDIIRHALLARRAHLTGPDGTTTGAYGPDGLTPQDKGLREVGRDPVLGTVIHEGAGVALHHVPAYGGIAVRASGLHALIRASGDPRADGYTTASIGKALARAGALVQGRGVSHVRRVRLAGEDPGQWRLVIPADVIWPDLAGPASGPDDATPAGIGGPVEPSGPGEGTGPADDGQGAENRTEKGAGQADAYPNETGSAQVEGPRRIEAPGPVPAAASTSPGEADEAPNPVAEASPAPAASPASTPAAAWPVLAAGVDEHGVTWLGPDGASTTLDRGYESLPELLADVVEHMPAGGTIAISAPAAARLGYPDRPTNRRPGRASSGTPGKSRKAPPRAVTEGTAAGWTPSAAGIGAWTAWHGPDRPSVAVVIPEWINPREMRVSGETMIRAEHDALTAGYLLARYRELTGTQFVMTAGTSGTNMIRDAYPARSNRRRPFLNWRDIPEDCPAGQVQEQALVWDRPAELITADEHSMPAVIGFDAVAAYLSAMIHANLAWDRLEHTGVSAAGFDRNVPGYHLLAGPWRPLLDLPDLTGGPASGPRWVTTPVVDLCLAHDMPEEMILDAWLPPQVQDARGRARGRGARLLHGDPGVAERLRDALALIDPATGDPDEALVRQTIKATFRETYGMLRRGTAFVCRPDWADTIVGTARSILLRKVIAAAKGADGAPGRSPLRISTDCVFYAAPSADSAGASAILPAGWRLPEIGQAPKLGQWTVKPENVSTMAEFLATDAHGTPRKA</sequence>
<dbReference type="EMBL" id="WEGH01000009">
    <property type="protein sequence ID" value="MQY09884.1"/>
    <property type="molecule type" value="Genomic_DNA"/>
</dbReference>
<accession>A0A7K0CAT1</accession>
<feature type="compositionally biased region" description="Low complexity" evidence="1">
    <location>
        <begin position="730"/>
        <end position="747"/>
    </location>
</feature>
<dbReference type="AlphaFoldDB" id="A0A7K0CAT1"/>
<proteinExistence type="predicted"/>
<gene>
    <name evidence="2" type="ORF">ACRB68_80140</name>
</gene>
<reference evidence="2 3" key="1">
    <citation type="submission" date="2019-10" db="EMBL/GenBank/DDBJ databases">
        <title>Actinomadura rubteroloni sp. nov. and Actinomadura macrotermitis sp. nov., isolated from the gut of fungus growing-termite Macrotermes natalensis.</title>
        <authorList>
            <person name="Benndorf R."/>
            <person name="Martin K."/>
            <person name="Kuefner M."/>
            <person name="De Beer W."/>
            <person name="Kaster A.-K."/>
            <person name="Vollmers J."/>
            <person name="Poulsen M."/>
            <person name="Beemelmanns C."/>
        </authorList>
    </citation>
    <scope>NUCLEOTIDE SEQUENCE [LARGE SCALE GENOMIC DNA]</scope>
    <source>
        <strain evidence="2 3">RB68</strain>
    </source>
</reference>
<name>A0A7K0CAT1_9ACTN</name>
<dbReference type="Proteomes" id="UP000487268">
    <property type="component" value="Unassembled WGS sequence"/>
</dbReference>
<keyword evidence="3" id="KW-1185">Reference proteome</keyword>
<organism evidence="2 3">
    <name type="scientific">Actinomadura macrotermitis</name>
    <dbReference type="NCBI Taxonomy" id="2585200"/>
    <lineage>
        <taxon>Bacteria</taxon>
        <taxon>Bacillati</taxon>
        <taxon>Actinomycetota</taxon>
        <taxon>Actinomycetes</taxon>
        <taxon>Streptosporangiales</taxon>
        <taxon>Thermomonosporaceae</taxon>
        <taxon>Actinomadura</taxon>
    </lineage>
</organism>
<evidence type="ECO:0000313" key="2">
    <source>
        <dbReference type="EMBL" id="MQY09884.1"/>
    </source>
</evidence>
<protein>
    <recommendedName>
        <fullName evidence="4">DUF927 domain-containing protein</fullName>
    </recommendedName>
</protein>
<evidence type="ECO:0008006" key="4">
    <source>
        <dbReference type="Google" id="ProtNLM"/>
    </source>
</evidence>
<feature type="region of interest" description="Disordered" evidence="1">
    <location>
        <begin position="644"/>
        <end position="747"/>
    </location>
</feature>
<feature type="region of interest" description="Disordered" evidence="1">
    <location>
        <begin position="811"/>
        <end position="846"/>
    </location>
</feature>
<evidence type="ECO:0000313" key="3">
    <source>
        <dbReference type="Proteomes" id="UP000487268"/>
    </source>
</evidence>
<evidence type="ECO:0000256" key="1">
    <source>
        <dbReference type="SAM" id="MobiDB-lite"/>
    </source>
</evidence>
<feature type="region of interest" description="Disordered" evidence="1">
    <location>
        <begin position="519"/>
        <end position="540"/>
    </location>
</feature>
<comment type="caution">
    <text evidence="2">The sequence shown here is derived from an EMBL/GenBank/DDBJ whole genome shotgun (WGS) entry which is preliminary data.</text>
</comment>